<gene>
    <name evidence="2" type="ORF">RDV89_00870</name>
</gene>
<proteinExistence type="predicted"/>
<dbReference type="EMBL" id="JAVYII010000001">
    <property type="protein sequence ID" value="MDT9591598.1"/>
    <property type="molecule type" value="Genomic_DNA"/>
</dbReference>
<protein>
    <submittedName>
        <fullName evidence="2">Uncharacterized protein</fullName>
    </submittedName>
</protein>
<feature type="region of interest" description="Disordered" evidence="1">
    <location>
        <begin position="1"/>
        <end position="24"/>
    </location>
</feature>
<evidence type="ECO:0000313" key="2">
    <source>
        <dbReference type="EMBL" id="MDT9591598.1"/>
    </source>
</evidence>
<reference evidence="2 3" key="1">
    <citation type="submission" date="2023-08" db="EMBL/GenBank/DDBJ databases">
        <title>Nocardioides seae sp. nov., a bacterium isolated from a soil.</title>
        <authorList>
            <person name="Wang X."/>
        </authorList>
    </citation>
    <scope>NUCLEOTIDE SEQUENCE [LARGE SCALE GENOMIC DNA]</scope>
    <source>
        <strain evidence="2 3">YZH12</strain>
    </source>
</reference>
<dbReference type="Proteomes" id="UP001268542">
    <property type="component" value="Unassembled WGS sequence"/>
</dbReference>
<organism evidence="2 3">
    <name type="scientific">Nocardioides imazamoxiresistens</name>
    <dbReference type="NCBI Taxonomy" id="3231893"/>
    <lineage>
        <taxon>Bacteria</taxon>
        <taxon>Bacillati</taxon>
        <taxon>Actinomycetota</taxon>
        <taxon>Actinomycetes</taxon>
        <taxon>Propionibacteriales</taxon>
        <taxon>Nocardioidaceae</taxon>
        <taxon>Nocardioides</taxon>
    </lineage>
</organism>
<accession>A0ABU3PQW6</accession>
<evidence type="ECO:0000256" key="1">
    <source>
        <dbReference type="SAM" id="MobiDB-lite"/>
    </source>
</evidence>
<comment type="caution">
    <text evidence="2">The sequence shown here is derived from an EMBL/GenBank/DDBJ whole genome shotgun (WGS) entry which is preliminary data.</text>
</comment>
<feature type="region of interest" description="Disordered" evidence="1">
    <location>
        <begin position="79"/>
        <end position="105"/>
    </location>
</feature>
<feature type="compositionally biased region" description="Polar residues" evidence="1">
    <location>
        <begin position="79"/>
        <end position="92"/>
    </location>
</feature>
<evidence type="ECO:0000313" key="3">
    <source>
        <dbReference type="Proteomes" id="UP001268542"/>
    </source>
</evidence>
<name>A0ABU3PQW6_9ACTN</name>
<dbReference type="RefSeq" id="WP_315731526.1">
    <property type="nucleotide sequence ID" value="NZ_JAVYII010000001.1"/>
</dbReference>
<sequence length="105" mass="11516">MSDDLSLFGDDPRPAPVDAPKTPTPIADWQVDLLRRALDARGLTSMADRQQAIESAAGRAVESLRALTLDEGLQVLSRLGQQPSAGRSATSQWDDREDDTWIDRL</sequence>
<keyword evidence="3" id="KW-1185">Reference proteome</keyword>